<dbReference type="PANTHER" id="PTHR43149">
    <property type="entry name" value="ENOYL-COA HYDRATASE"/>
    <property type="match status" value="1"/>
</dbReference>
<comment type="similarity">
    <text evidence="2">Belongs to the enoyl-CoA hydratase/isomerase family.</text>
</comment>
<dbReference type="Proteomes" id="UP000887577">
    <property type="component" value="Unplaced"/>
</dbReference>
<dbReference type="Pfam" id="PF00378">
    <property type="entry name" value="ECH_1"/>
    <property type="match status" value="1"/>
</dbReference>
<organism evidence="6 7">
    <name type="scientific">Panagrolaimus superbus</name>
    <dbReference type="NCBI Taxonomy" id="310955"/>
    <lineage>
        <taxon>Eukaryota</taxon>
        <taxon>Metazoa</taxon>
        <taxon>Ecdysozoa</taxon>
        <taxon>Nematoda</taxon>
        <taxon>Chromadorea</taxon>
        <taxon>Rhabditida</taxon>
        <taxon>Tylenchina</taxon>
        <taxon>Panagrolaimomorpha</taxon>
        <taxon>Panagrolaimoidea</taxon>
        <taxon>Panagrolaimidae</taxon>
        <taxon>Panagrolaimus</taxon>
    </lineage>
</organism>
<accession>A0A914XWV3</accession>
<dbReference type="GO" id="GO:0005739">
    <property type="term" value="C:mitochondrion"/>
    <property type="evidence" value="ECO:0007669"/>
    <property type="project" value="TreeGrafter"/>
</dbReference>
<dbReference type="WBParaSite" id="PSU_v2.g10238.t1">
    <property type="protein sequence ID" value="PSU_v2.g10238.t1"/>
    <property type="gene ID" value="PSU_v2.g10238"/>
</dbReference>
<evidence type="ECO:0000256" key="4">
    <source>
        <dbReference type="ARBA" id="ARBA00023098"/>
    </source>
</evidence>
<sequence length="157" mass="17287">MSKACAGTSLITAADIRYTVSDAIFSVKEIDIGLAADIGVLQRIQKLVGNDILTRESIYTARNFSGTQAKDYGLVSRTFQSRKECIEAAFNLAEGNAAKSPVAVQSTKRALNYAKDHTIDDSLEWMANWNQSMLQTEDIIKNAMAMQSKQKPTFNDV</sequence>
<evidence type="ECO:0000313" key="7">
    <source>
        <dbReference type="WBParaSite" id="PSU_v2.g10238.t1"/>
    </source>
</evidence>
<evidence type="ECO:0000313" key="6">
    <source>
        <dbReference type="Proteomes" id="UP000887577"/>
    </source>
</evidence>
<keyword evidence="5" id="KW-0413">Isomerase</keyword>
<keyword evidence="3" id="KW-0276">Fatty acid metabolism</keyword>
<dbReference type="PANTHER" id="PTHR43149:SF1">
    <property type="entry name" value="DELTA(3,5)-DELTA(2,4)-DIENOYL-COA ISOMERASE, MITOCHONDRIAL"/>
    <property type="match status" value="1"/>
</dbReference>
<evidence type="ECO:0000256" key="2">
    <source>
        <dbReference type="ARBA" id="ARBA00005254"/>
    </source>
</evidence>
<name>A0A914XWV3_9BILA</name>
<proteinExistence type="inferred from homology"/>
<keyword evidence="4" id="KW-0443">Lipid metabolism</keyword>
<dbReference type="Gene3D" id="1.10.12.10">
    <property type="entry name" value="Lyase 2-enoyl-coa Hydratase, Chain A, domain 2"/>
    <property type="match status" value="1"/>
</dbReference>
<dbReference type="AlphaFoldDB" id="A0A914XWV3"/>
<dbReference type="InterPro" id="IPR029045">
    <property type="entry name" value="ClpP/crotonase-like_dom_sf"/>
</dbReference>
<dbReference type="GO" id="GO:0051750">
    <property type="term" value="F:delta(3,5)-delta(2,4)-dienoyl-CoA isomerase activity"/>
    <property type="evidence" value="ECO:0007669"/>
    <property type="project" value="TreeGrafter"/>
</dbReference>
<evidence type="ECO:0000256" key="1">
    <source>
        <dbReference type="ARBA" id="ARBA00005005"/>
    </source>
</evidence>
<dbReference type="Gene3D" id="3.90.226.10">
    <property type="entry name" value="2-enoyl-CoA Hydratase, Chain A, domain 1"/>
    <property type="match status" value="1"/>
</dbReference>
<evidence type="ECO:0000256" key="3">
    <source>
        <dbReference type="ARBA" id="ARBA00022832"/>
    </source>
</evidence>
<dbReference type="InterPro" id="IPR045002">
    <property type="entry name" value="Ech1-like"/>
</dbReference>
<dbReference type="CDD" id="cd06558">
    <property type="entry name" value="crotonase-like"/>
    <property type="match status" value="1"/>
</dbReference>
<comment type="pathway">
    <text evidence="1">Lipid metabolism; fatty acid beta-oxidation.</text>
</comment>
<reference evidence="7" key="1">
    <citation type="submission" date="2022-11" db="UniProtKB">
        <authorList>
            <consortium name="WormBaseParasite"/>
        </authorList>
    </citation>
    <scope>IDENTIFICATION</scope>
</reference>
<keyword evidence="6" id="KW-1185">Reference proteome</keyword>
<protein>
    <submittedName>
        <fullName evidence="7">Enoyl-CoA hydratase</fullName>
    </submittedName>
</protein>
<dbReference type="InterPro" id="IPR001753">
    <property type="entry name" value="Enoyl-CoA_hydra/iso"/>
</dbReference>
<dbReference type="FunFam" id="1.10.12.10:FF:000004">
    <property type="entry name" value="Delta3,5-delta2,4-dienoyl-CoA isomerase"/>
    <property type="match status" value="1"/>
</dbReference>
<evidence type="ECO:0000256" key="5">
    <source>
        <dbReference type="ARBA" id="ARBA00023235"/>
    </source>
</evidence>
<dbReference type="GO" id="GO:0006631">
    <property type="term" value="P:fatty acid metabolic process"/>
    <property type="evidence" value="ECO:0007669"/>
    <property type="project" value="UniProtKB-KW"/>
</dbReference>
<dbReference type="SUPFAM" id="SSF52096">
    <property type="entry name" value="ClpP/crotonase"/>
    <property type="match status" value="1"/>
</dbReference>
<dbReference type="InterPro" id="IPR014748">
    <property type="entry name" value="Enoyl-CoA_hydra_C"/>
</dbReference>